<reference evidence="5 6" key="1">
    <citation type="submission" date="2019-06" db="EMBL/GenBank/DDBJ databases">
        <title>Whole genome shotgun sequence of Glutamicibacter uratoxydans NBRC 15515.</title>
        <authorList>
            <person name="Hosoyama A."/>
            <person name="Uohara A."/>
            <person name="Ohji S."/>
            <person name="Ichikawa N."/>
        </authorList>
    </citation>
    <scope>NUCLEOTIDE SEQUENCE [LARGE SCALE GENOMIC DNA]</scope>
    <source>
        <strain evidence="5 6">NBRC 15515</strain>
    </source>
</reference>
<dbReference type="Proteomes" id="UP000316612">
    <property type="component" value="Unassembled WGS sequence"/>
</dbReference>
<dbReference type="EMBL" id="BJNY01000002">
    <property type="protein sequence ID" value="GED04941.1"/>
    <property type="molecule type" value="Genomic_DNA"/>
</dbReference>
<dbReference type="GO" id="GO:0070273">
    <property type="term" value="F:phosphatidylinositol-4-phosphate binding"/>
    <property type="evidence" value="ECO:0007669"/>
    <property type="project" value="InterPro"/>
</dbReference>
<keyword evidence="4" id="KW-0472">Membrane</keyword>
<sequence>MLCQMLYLLLTKDDGKPESVMAQMGYGMNAAVLSDLMLAGRIELTDEKRPRVLVLDEGPCTDPLLAAALAKLAKKHGKRLESVVTISNLCDIRLVTDSLASAGIVEYGERGFFGLGKERAVVLKPELEAQIRASLRAAIHGEKEPELEDVTLLSILQGLDLAPKVLAMELAPLNRKQAKERIKYLAQNSPTGDAVGKAVAAMNTVLMTTVIMPGIAGGSV</sequence>
<evidence type="ECO:0008006" key="7">
    <source>
        <dbReference type="Google" id="ProtNLM"/>
    </source>
</evidence>
<dbReference type="AlphaFoldDB" id="A0A4Y4DR08"/>
<keyword evidence="2" id="KW-0333">Golgi apparatus</keyword>
<evidence type="ECO:0000256" key="2">
    <source>
        <dbReference type="ARBA" id="ARBA00023034"/>
    </source>
</evidence>
<dbReference type="Pfam" id="PF05719">
    <property type="entry name" value="GPP34"/>
    <property type="match status" value="1"/>
</dbReference>
<dbReference type="GO" id="GO:0005737">
    <property type="term" value="C:cytoplasm"/>
    <property type="evidence" value="ECO:0007669"/>
    <property type="project" value="UniProtKB-ARBA"/>
</dbReference>
<dbReference type="GO" id="GO:0012505">
    <property type="term" value="C:endomembrane system"/>
    <property type="evidence" value="ECO:0007669"/>
    <property type="project" value="UniProtKB-ARBA"/>
</dbReference>
<accession>A0A4Y4DR08</accession>
<evidence type="ECO:0000313" key="6">
    <source>
        <dbReference type="Proteomes" id="UP000316612"/>
    </source>
</evidence>
<gene>
    <name evidence="5" type="ORF">AUR04nite_04730</name>
</gene>
<name>A0A4Y4DR08_GLUUR</name>
<comment type="caution">
    <text evidence="5">The sequence shown here is derived from an EMBL/GenBank/DDBJ whole genome shotgun (WGS) entry which is preliminary data.</text>
</comment>
<comment type="subcellular location">
    <subcellularLocation>
        <location evidence="1">Golgi apparatus membrane</location>
        <topology evidence="1">Peripheral membrane protein</topology>
        <orientation evidence="1">Cytoplasmic side</orientation>
    </subcellularLocation>
</comment>
<dbReference type="InterPro" id="IPR008628">
    <property type="entry name" value="GPP34-like"/>
</dbReference>
<proteinExistence type="predicted"/>
<evidence type="ECO:0000256" key="3">
    <source>
        <dbReference type="ARBA" id="ARBA00023121"/>
    </source>
</evidence>
<keyword evidence="6" id="KW-1185">Reference proteome</keyword>
<dbReference type="InterPro" id="IPR038261">
    <property type="entry name" value="GPP34-like_sf"/>
</dbReference>
<dbReference type="Gene3D" id="1.10.3630.10">
    <property type="entry name" value="yeast vps74-n-term truncation variant domain like"/>
    <property type="match status" value="1"/>
</dbReference>
<evidence type="ECO:0000256" key="4">
    <source>
        <dbReference type="ARBA" id="ARBA00023136"/>
    </source>
</evidence>
<evidence type="ECO:0000256" key="1">
    <source>
        <dbReference type="ARBA" id="ARBA00004255"/>
    </source>
</evidence>
<keyword evidence="3" id="KW-0446">Lipid-binding</keyword>
<organism evidence="5 6">
    <name type="scientific">Glutamicibacter uratoxydans</name>
    <name type="common">Arthrobacter uratoxydans</name>
    <dbReference type="NCBI Taxonomy" id="43667"/>
    <lineage>
        <taxon>Bacteria</taxon>
        <taxon>Bacillati</taxon>
        <taxon>Actinomycetota</taxon>
        <taxon>Actinomycetes</taxon>
        <taxon>Micrococcales</taxon>
        <taxon>Micrococcaceae</taxon>
        <taxon>Glutamicibacter</taxon>
    </lineage>
</organism>
<evidence type="ECO:0000313" key="5">
    <source>
        <dbReference type="EMBL" id="GED04941.1"/>
    </source>
</evidence>
<protein>
    <recommendedName>
        <fullName evidence="7">GPP34 family phosphoprotein</fullName>
    </recommendedName>
</protein>